<dbReference type="Proteomes" id="UP001150603">
    <property type="component" value="Unassembled WGS sequence"/>
</dbReference>
<feature type="non-terminal residue" evidence="1">
    <location>
        <position position="218"/>
    </location>
</feature>
<evidence type="ECO:0000313" key="1">
    <source>
        <dbReference type="EMBL" id="KAJ1942951.1"/>
    </source>
</evidence>
<keyword evidence="2" id="KW-1185">Reference proteome</keyword>
<comment type="caution">
    <text evidence="1">The sequence shown here is derived from an EMBL/GenBank/DDBJ whole genome shotgun (WGS) entry which is preliminary data.</text>
</comment>
<dbReference type="EMBL" id="JANBPW010001831">
    <property type="protein sequence ID" value="KAJ1942951.1"/>
    <property type="molecule type" value="Genomic_DNA"/>
</dbReference>
<sequence length="218" mass="23631">MAAGSSRPHSIQSIRGEIPVAEPAPIIDAGDEKPSAWSRMTGSVKRVLAPPARFVWKYLRKTNLTMWILFGLVLGIIVGHFAPTFAVKIKPLADAFLRMIQTLVVPLIFSTLVVGIAGHGDDLFTVGRLAIKSLIYFEVVSTLAILLGLLMVNAIKPGRGVTIKTNGNVNTTAGTPITWDGELFKIIPKSFFQAAADDEILQIVFCSLMFAVAICRIK</sequence>
<evidence type="ECO:0000313" key="2">
    <source>
        <dbReference type="Proteomes" id="UP001150603"/>
    </source>
</evidence>
<protein>
    <submittedName>
        <fullName evidence="1">Uncharacterized protein</fullName>
    </submittedName>
</protein>
<accession>A0ACC1J9D8</accession>
<gene>
    <name evidence="1" type="ORF">FBU59_003051</name>
</gene>
<organism evidence="1 2">
    <name type="scientific">Linderina macrospora</name>
    <dbReference type="NCBI Taxonomy" id="4868"/>
    <lineage>
        <taxon>Eukaryota</taxon>
        <taxon>Fungi</taxon>
        <taxon>Fungi incertae sedis</taxon>
        <taxon>Zoopagomycota</taxon>
        <taxon>Kickxellomycotina</taxon>
        <taxon>Kickxellomycetes</taxon>
        <taxon>Kickxellales</taxon>
        <taxon>Kickxellaceae</taxon>
        <taxon>Linderina</taxon>
    </lineage>
</organism>
<reference evidence="1" key="1">
    <citation type="submission" date="2022-07" db="EMBL/GenBank/DDBJ databases">
        <title>Phylogenomic reconstructions and comparative analyses of Kickxellomycotina fungi.</title>
        <authorList>
            <person name="Reynolds N.K."/>
            <person name="Stajich J.E."/>
            <person name="Barry K."/>
            <person name="Grigoriev I.V."/>
            <person name="Crous P."/>
            <person name="Smith M.E."/>
        </authorList>
    </citation>
    <scope>NUCLEOTIDE SEQUENCE</scope>
    <source>
        <strain evidence="1">NRRL 5244</strain>
    </source>
</reference>
<proteinExistence type="predicted"/>
<name>A0ACC1J9D8_9FUNG</name>